<evidence type="ECO:0000256" key="6">
    <source>
        <dbReference type="ARBA" id="ARBA00022618"/>
    </source>
</evidence>
<dbReference type="Gene3D" id="3.90.190.20">
    <property type="entry name" value="Mur ligase, C-terminal domain"/>
    <property type="match status" value="1"/>
</dbReference>
<keyword evidence="5 14" id="KW-0436">Ligase</keyword>
<evidence type="ECO:0000256" key="11">
    <source>
        <dbReference type="ARBA" id="ARBA00023306"/>
    </source>
</evidence>
<name>A0ABP5VRG1_9ACTN</name>
<evidence type="ECO:0000256" key="13">
    <source>
        <dbReference type="ARBA" id="ARBA00047833"/>
    </source>
</evidence>
<organism evidence="19 20">
    <name type="scientific">Actinomadura vinacea</name>
    <dbReference type="NCBI Taxonomy" id="115336"/>
    <lineage>
        <taxon>Bacteria</taxon>
        <taxon>Bacillati</taxon>
        <taxon>Actinomycetota</taxon>
        <taxon>Actinomycetes</taxon>
        <taxon>Streptosporangiales</taxon>
        <taxon>Thermomonosporaceae</taxon>
        <taxon>Actinomadura</taxon>
    </lineage>
</organism>
<evidence type="ECO:0000256" key="5">
    <source>
        <dbReference type="ARBA" id="ARBA00022598"/>
    </source>
</evidence>
<keyword evidence="12 14" id="KW-0961">Cell wall biogenesis/degradation</keyword>
<keyword evidence="8 14" id="KW-0067">ATP-binding</keyword>
<feature type="region of interest" description="Disordered" evidence="15">
    <location>
        <begin position="1"/>
        <end position="27"/>
    </location>
</feature>
<dbReference type="EC" id="6.3.2.8" evidence="3 14"/>
<comment type="pathway">
    <text evidence="2 14">Cell wall biogenesis; peptidoglycan biosynthesis.</text>
</comment>
<evidence type="ECO:0000256" key="14">
    <source>
        <dbReference type="HAMAP-Rule" id="MF_00046"/>
    </source>
</evidence>
<dbReference type="InterPro" id="IPR036615">
    <property type="entry name" value="Mur_ligase_C_dom_sf"/>
</dbReference>
<proteinExistence type="inferred from homology"/>
<sequence>MAGHEPGGPRGERGDESHPMSLISPGEALPAGELGRVHFIAIGGAGMSGIARIMLKRGMAVSGSDAADSELLAQLGDLGAKVFVGHDAAYLGDADTVVVSTAIRDSNPELVAARERGLRVLHRSAALASLMAGRRAVAVAGTHGKTTTTSMLTVALQHAGADPSYCIGGQLVTTGLGADEGRGEVFVAEADESDGSFLMYSPWIAVITNVEADHLDNYGGFEKVKENFARFVDRVEPGGTLVAGADDPVAMELAERGRERGLAVLTYGEAPGADLRVTGFTPRGLGSRFDLEGVGEVTLGVPGRHNALNAAAVVAVARALGLDLGAVRDGLAGFQGAMRRLEPKGEAAGVEVFDSYAHHPTELTADLSATRDYVEQKAGQGGPSGRIVAVFQPHLYSRTRFFAAEFGAALGLADVAVVLDVYGAREDPEPGVTGRLVADRVPEGTAWEYVPDQAEVAAAVVRLAVPGDVVITLGAGDVTRLGPEILALLSR</sequence>
<dbReference type="InterPro" id="IPR005758">
    <property type="entry name" value="UDP-N-AcMur_Ala_ligase_MurC"/>
</dbReference>
<dbReference type="InterPro" id="IPR013221">
    <property type="entry name" value="Mur_ligase_cen"/>
</dbReference>
<dbReference type="InterPro" id="IPR000713">
    <property type="entry name" value="Mur_ligase_N"/>
</dbReference>
<evidence type="ECO:0000256" key="2">
    <source>
        <dbReference type="ARBA" id="ARBA00004752"/>
    </source>
</evidence>
<comment type="subcellular location">
    <subcellularLocation>
        <location evidence="1 14">Cytoplasm</location>
    </subcellularLocation>
</comment>
<dbReference type="NCBIfam" id="TIGR01082">
    <property type="entry name" value="murC"/>
    <property type="match status" value="1"/>
</dbReference>
<evidence type="ECO:0000256" key="12">
    <source>
        <dbReference type="ARBA" id="ARBA00023316"/>
    </source>
</evidence>
<dbReference type="PANTHER" id="PTHR43445">
    <property type="entry name" value="UDP-N-ACETYLMURAMATE--L-ALANINE LIGASE-RELATED"/>
    <property type="match status" value="1"/>
</dbReference>
<evidence type="ECO:0000256" key="1">
    <source>
        <dbReference type="ARBA" id="ARBA00004496"/>
    </source>
</evidence>
<evidence type="ECO:0000256" key="4">
    <source>
        <dbReference type="ARBA" id="ARBA00022490"/>
    </source>
</evidence>
<evidence type="ECO:0000256" key="15">
    <source>
        <dbReference type="SAM" id="MobiDB-lite"/>
    </source>
</evidence>
<keyword evidence="20" id="KW-1185">Reference proteome</keyword>
<gene>
    <name evidence="14 19" type="primary">murC</name>
    <name evidence="19" type="ORF">GCM10010191_15190</name>
</gene>
<evidence type="ECO:0000259" key="18">
    <source>
        <dbReference type="Pfam" id="PF08245"/>
    </source>
</evidence>
<protein>
    <recommendedName>
        <fullName evidence="3 14">UDP-N-acetylmuramate--L-alanine ligase</fullName>
        <ecNumber evidence="3 14">6.3.2.8</ecNumber>
    </recommendedName>
    <alternativeName>
        <fullName evidence="14">UDP-N-acetylmuramoyl-L-alanine synthetase</fullName>
    </alternativeName>
</protein>
<comment type="function">
    <text evidence="14">Cell wall formation.</text>
</comment>
<dbReference type="Gene3D" id="3.40.50.720">
    <property type="entry name" value="NAD(P)-binding Rossmann-like Domain"/>
    <property type="match status" value="1"/>
</dbReference>
<keyword evidence="10 14" id="KW-0573">Peptidoglycan synthesis</keyword>
<feature type="domain" description="Mur ligase N-terminal catalytic" evidence="16">
    <location>
        <begin position="37"/>
        <end position="134"/>
    </location>
</feature>
<keyword evidence="9 14" id="KW-0133">Cell shape</keyword>
<dbReference type="InterPro" id="IPR036565">
    <property type="entry name" value="Mur-like_cat_sf"/>
</dbReference>
<evidence type="ECO:0000256" key="3">
    <source>
        <dbReference type="ARBA" id="ARBA00012211"/>
    </source>
</evidence>
<dbReference type="Pfam" id="PF08245">
    <property type="entry name" value="Mur_ligase_M"/>
    <property type="match status" value="1"/>
</dbReference>
<dbReference type="PANTHER" id="PTHR43445:SF3">
    <property type="entry name" value="UDP-N-ACETYLMURAMATE--L-ALANINE LIGASE"/>
    <property type="match status" value="1"/>
</dbReference>
<dbReference type="Proteomes" id="UP001501231">
    <property type="component" value="Unassembled WGS sequence"/>
</dbReference>
<evidence type="ECO:0000313" key="20">
    <source>
        <dbReference type="Proteomes" id="UP001501231"/>
    </source>
</evidence>
<feature type="binding site" evidence="14">
    <location>
        <begin position="141"/>
        <end position="147"/>
    </location>
    <ligand>
        <name>ATP</name>
        <dbReference type="ChEBI" id="CHEBI:30616"/>
    </ligand>
</feature>
<dbReference type="InterPro" id="IPR004101">
    <property type="entry name" value="Mur_ligase_C"/>
</dbReference>
<evidence type="ECO:0000259" key="17">
    <source>
        <dbReference type="Pfam" id="PF02875"/>
    </source>
</evidence>
<dbReference type="Gene3D" id="3.40.1190.10">
    <property type="entry name" value="Mur-like, catalytic domain"/>
    <property type="match status" value="1"/>
</dbReference>
<comment type="caution">
    <text evidence="19">The sequence shown here is derived from an EMBL/GenBank/DDBJ whole genome shotgun (WGS) entry which is preliminary data.</text>
</comment>
<evidence type="ECO:0000313" key="19">
    <source>
        <dbReference type="EMBL" id="GAA2407719.1"/>
    </source>
</evidence>
<dbReference type="HAMAP" id="MF_00046">
    <property type="entry name" value="MurC"/>
    <property type="match status" value="1"/>
</dbReference>
<reference evidence="20" key="1">
    <citation type="journal article" date="2019" name="Int. J. Syst. Evol. Microbiol.">
        <title>The Global Catalogue of Microorganisms (GCM) 10K type strain sequencing project: providing services to taxonomists for standard genome sequencing and annotation.</title>
        <authorList>
            <consortium name="The Broad Institute Genomics Platform"/>
            <consortium name="The Broad Institute Genome Sequencing Center for Infectious Disease"/>
            <person name="Wu L."/>
            <person name="Ma J."/>
        </authorList>
    </citation>
    <scope>NUCLEOTIDE SEQUENCE [LARGE SCALE GENOMIC DNA]</scope>
    <source>
        <strain evidence="20">JCM 3325</strain>
    </source>
</reference>
<feature type="domain" description="Mur ligase C-terminal" evidence="17">
    <location>
        <begin position="339"/>
        <end position="476"/>
    </location>
</feature>
<dbReference type="EMBL" id="BAAARW010000005">
    <property type="protein sequence ID" value="GAA2407719.1"/>
    <property type="molecule type" value="Genomic_DNA"/>
</dbReference>
<dbReference type="GO" id="GO:0016874">
    <property type="term" value="F:ligase activity"/>
    <property type="evidence" value="ECO:0007669"/>
    <property type="project" value="UniProtKB-KW"/>
</dbReference>
<dbReference type="Pfam" id="PF01225">
    <property type="entry name" value="Mur_ligase"/>
    <property type="match status" value="1"/>
</dbReference>
<comment type="catalytic activity">
    <reaction evidence="13 14">
        <text>UDP-N-acetyl-alpha-D-muramate + L-alanine + ATP = UDP-N-acetyl-alpha-D-muramoyl-L-alanine + ADP + phosphate + H(+)</text>
        <dbReference type="Rhea" id="RHEA:23372"/>
        <dbReference type="ChEBI" id="CHEBI:15378"/>
        <dbReference type="ChEBI" id="CHEBI:30616"/>
        <dbReference type="ChEBI" id="CHEBI:43474"/>
        <dbReference type="ChEBI" id="CHEBI:57972"/>
        <dbReference type="ChEBI" id="CHEBI:70757"/>
        <dbReference type="ChEBI" id="CHEBI:83898"/>
        <dbReference type="ChEBI" id="CHEBI:456216"/>
        <dbReference type="EC" id="6.3.2.8"/>
    </reaction>
</comment>
<evidence type="ECO:0000259" key="16">
    <source>
        <dbReference type="Pfam" id="PF01225"/>
    </source>
</evidence>
<dbReference type="SUPFAM" id="SSF53244">
    <property type="entry name" value="MurD-like peptide ligases, peptide-binding domain"/>
    <property type="match status" value="1"/>
</dbReference>
<keyword evidence="11 14" id="KW-0131">Cell cycle</keyword>
<dbReference type="InterPro" id="IPR050061">
    <property type="entry name" value="MurCDEF_pg_biosynth"/>
</dbReference>
<dbReference type="Pfam" id="PF02875">
    <property type="entry name" value="Mur_ligase_C"/>
    <property type="match status" value="1"/>
</dbReference>
<dbReference type="SUPFAM" id="SSF51984">
    <property type="entry name" value="MurCD N-terminal domain"/>
    <property type="match status" value="1"/>
</dbReference>
<evidence type="ECO:0000256" key="7">
    <source>
        <dbReference type="ARBA" id="ARBA00022741"/>
    </source>
</evidence>
<accession>A0ABP5VRG1</accession>
<evidence type="ECO:0000256" key="9">
    <source>
        <dbReference type="ARBA" id="ARBA00022960"/>
    </source>
</evidence>
<feature type="domain" description="Mur ligase central" evidence="18">
    <location>
        <begin position="139"/>
        <end position="317"/>
    </location>
</feature>
<evidence type="ECO:0000256" key="8">
    <source>
        <dbReference type="ARBA" id="ARBA00022840"/>
    </source>
</evidence>
<evidence type="ECO:0000256" key="10">
    <source>
        <dbReference type="ARBA" id="ARBA00022984"/>
    </source>
</evidence>
<keyword evidence="4 14" id="KW-0963">Cytoplasm</keyword>
<keyword evidence="7 14" id="KW-0547">Nucleotide-binding</keyword>
<dbReference type="SUPFAM" id="SSF53623">
    <property type="entry name" value="MurD-like peptide ligases, catalytic domain"/>
    <property type="match status" value="1"/>
</dbReference>
<comment type="similarity">
    <text evidence="14">Belongs to the MurCDEF family.</text>
</comment>
<keyword evidence="6 14" id="KW-0132">Cell division</keyword>